<comment type="caution">
    <text evidence="2">The sequence shown here is derived from an EMBL/GenBank/DDBJ whole genome shotgun (WGS) entry which is preliminary data.</text>
</comment>
<dbReference type="AlphaFoldDB" id="A0AAV7LMW5"/>
<keyword evidence="3" id="KW-1185">Reference proteome</keyword>
<name>A0AAV7LMW5_PLEWA</name>
<evidence type="ECO:0000313" key="3">
    <source>
        <dbReference type="Proteomes" id="UP001066276"/>
    </source>
</evidence>
<sequence>MKAACAVSAACNQELEDGVTSPLGLPGLKGVRRPARAPENAEKERRWAAGEEKRAEEAGVWRKEDGPQKQPPVKSQDTSEGEDRMESALDVSGTLTVAQEVHREDSSHASGEAWHSQVRP</sequence>
<reference evidence="2" key="1">
    <citation type="journal article" date="2022" name="bioRxiv">
        <title>Sequencing and chromosome-scale assembly of the giantPleurodeles waltlgenome.</title>
        <authorList>
            <person name="Brown T."/>
            <person name="Elewa A."/>
            <person name="Iarovenko S."/>
            <person name="Subramanian E."/>
            <person name="Araus A.J."/>
            <person name="Petzold A."/>
            <person name="Susuki M."/>
            <person name="Suzuki K.-i.T."/>
            <person name="Hayashi T."/>
            <person name="Toyoda A."/>
            <person name="Oliveira C."/>
            <person name="Osipova E."/>
            <person name="Leigh N.D."/>
            <person name="Simon A."/>
            <person name="Yun M.H."/>
        </authorList>
    </citation>
    <scope>NUCLEOTIDE SEQUENCE</scope>
    <source>
        <strain evidence="2">20211129_DDA</strain>
        <tissue evidence="2">Liver</tissue>
    </source>
</reference>
<evidence type="ECO:0000313" key="2">
    <source>
        <dbReference type="EMBL" id="KAJ1088745.1"/>
    </source>
</evidence>
<dbReference type="Proteomes" id="UP001066276">
    <property type="component" value="Chromosome 11"/>
</dbReference>
<feature type="compositionally biased region" description="Basic and acidic residues" evidence="1">
    <location>
        <begin position="39"/>
        <end position="67"/>
    </location>
</feature>
<organism evidence="2 3">
    <name type="scientific">Pleurodeles waltl</name>
    <name type="common">Iberian ribbed newt</name>
    <dbReference type="NCBI Taxonomy" id="8319"/>
    <lineage>
        <taxon>Eukaryota</taxon>
        <taxon>Metazoa</taxon>
        <taxon>Chordata</taxon>
        <taxon>Craniata</taxon>
        <taxon>Vertebrata</taxon>
        <taxon>Euteleostomi</taxon>
        <taxon>Amphibia</taxon>
        <taxon>Batrachia</taxon>
        <taxon>Caudata</taxon>
        <taxon>Salamandroidea</taxon>
        <taxon>Salamandridae</taxon>
        <taxon>Pleurodelinae</taxon>
        <taxon>Pleurodeles</taxon>
    </lineage>
</organism>
<feature type="region of interest" description="Disordered" evidence="1">
    <location>
        <begin position="17"/>
        <end position="120"/>
    </location>
</feature>
<evidence type="ECO:0000256" key="1">
    <source>
        <dbReference type="SAM" id="MobiDB-lite"/>
    </source>
</evidence>
<protein>
    <submittedName>
        <fullName evidence="2">Uncharacterized protein</fullName>
    </submittedName>
</protein>
<gene>
    <name evidence="2" type="ORF">NDU88_001900</name>
</gene>
<proteinExistence type="predicted"/>
<dbReference type="EMBL" id="JANPWB010000015">
    <property type="protein sequence ID" value="KAJ1088745.1"/>
    <property type="molecule type" value="Genomic_DNA"/>
</dbReference>
<accession>A0AAV7LMW5</accession>